<accession>A0ACB9L6J3</accession>
<proteinExistence type="predicted"/>
<keyword evidence="2" id="KW-1185">Reference proteome</keyword>
<evidence type="ECO:0000313" key="1">
    <source>
        <dbReference type="EMBL" id="KAI4305350.1"/>
    </source>
</evidence>
<dbReference type="Proteomes" id="UP000828941">
    <property type="component" value="Chromosome 12"/>
</dbReference>
<name>A0ACB9L6J3_BAUVA</name>
<gene>
    <name evidence="1" type="ORF">L6164_028721</name>
</gene>
<sequence length="316" mass="33964">MACHSHCYTICFFMLFCLLSLASAQLSSDFYDSTCPKALYTIRTAVVNAVIKEHRMGASLLRLHFHDCFGCDASVLLDDTSSFKGEKSASANSGSLRGFEVIDSIKTQLETICPGTVSCADILAVAARDAVLTLAGPSWTVGLGRRDSTSASLDAANKDIPSPRLDLLDLISAFAKKGFSTKEMVALSGAHTIGQARCQMFRTRVHNETNIDSDFATSLKPNCPSTGGDNTLSPLDATSPVFFDNAYFKNLVKRKGLLHSDQQLFNGGSADSQVTAYSTDPATFSADFANAMVKMANLKPLTGKDGQIRTNCHKIN</sequence>
<comment type="caution">
    <text evidence="1">The sequence shown here is derived from an EMBL/GenBank/DDBJ whole genome shotgun (WGS) entry which is preliminary data.</text>
</comment>
<protein>
    <submittedName>
        <fullName evidence="1">Uncharacterized protein</fullName>
    </submittedName>
</protein>
<reference evidence="1 2" key="1">
    <citation type="journal article" date="2022" name="DNA Res.">
        <title>Chromosomal-level genome assembly of the orchid tree Bauhinia variegata (Leguminosae; Cercidoideae) supports the allotetraploid origin hypothesis of Bauhinia.</title>
        <authorList>
            <person name="Zhong Y."/>
            <person name="Chen Y."/>
            <person name="Zheng D."/>
            <person name="Pang J."/>
            <person name="Liu Y."/>
            <person name="Luo S."/>
            <person name="Meng S."/>
            <person name="Qian L."/>
            <person name="Wei D."/>
            <person name="Dai S."/>
            <person name="Zhou R."/>
        </authorList>
    </citation>
    <scope>NUCLEOTIDE SEQUENCE [LARGE SCALE GENOMIC DNA]</scope>
    <source>
        <strain evidence="1">BV-YZ2020</strain>
    </source>
</reference>
<evidence type="ECO:0000313" key="2">
    <source>
        <dbReference type="Proteomes" id="UP000828941"/>
    </source>
</evidence>
<dbReference type="EMBL" id="CM039437">
    <property type="protein sequence ID" value="KAI4305350.1"/>
    <property type="molecule type" value="Genomic_DNA"/>
</dbReference>
<organism evidence="1 2">
    <name type="scientific">Bauhinia variegata</name>
    <name type="common">Purple orchid tree</name>
    <name type="synonym">Phanera variegata</name>
    <dbReference type="NCBI Taxonomy" id="167791"/>
    <lineage>
        <taxon>Eukaryota</taxon>
        <taxon>Viridiplantae</taxon>
        <taxon>Streptophyta</taxon>
        <taxon>Embryophyta</taxon>
        <taxon>Tracheophyta</taxon>
        <taxon>Spermatophyta</taxon>
        <taxon>Magnoliopsida</taxon>
        <taxon>eudicotyledons</taxon>
        <taxon>Gunneridae</taxon>
        <taxon>Pentapetalae</taxon>
        <taxon>rosids</taxon>
        <taxon>fabids</taxon>
        <taxon>Fabales</taxon>
        <taxon>Fabaceae</taxon>
        <taxon>Cercidoideae</taxon>
        <taxon>Cercideae</taxon>
        <taxon>Bauhiniinae</taxon>
        <taxon>Bauhinia</taxon>
    </lineage>
</organism>